<evidence type="ECO:0000256" key="1">
    <source>
        <dbReference type="SAM" id="Phobius"/>
    </source>
</evidence>
<name>A0A9W5MZW6_NEISU</name>
<protein>
    <submittedName>
        <fullName evidence="2">Uncharacterized protein</fullName>
    </submittedName>
</protein>
<accession>A0A9W5MZW6</accession>
<dbReference type="Proteomes" id="UP000004621">
    <property type="component" value="Unassembled WGS sequence"/>
</dbReference>
<keyword evidence="1" id="KW-0812">Transmembrane</keyword>
<feature type="transmembrane region" description="Helical" evidence="1">
    <location>
        <begin position="15"/>
        <end position="42"/>
    </location>
</feature>
<dbReference type="AlphaFoldDB" id="A0A9W5MZW6"/>
<sequence length="48" mass="5370">MNKGRLKPIGISDGLYYLSCISTIFCFKPSFATIILIIILIIKCFQTA</sequence>
<dbReference type="EMBL" id="ACEO02000003">
    <property type="protein sequence ID" value="EFC52625.1"/>
    <property type="molecule type" value="Genomic_DNA"/>
</dbReference>
<keyword evidence="1" id="KW-0472">Membrane</keyword>
<comment type="caution">
    <text evidence="2">The sequence shown here is derived from an EMBL/GenBank/DDBJ whole genome shotgun (WGS) entry which is preliminary data.</text>
</comment>
<gene>
    <name evidence="2" type="ORF">NEISUBOT_03980</name>
</gene>
<evidence type="ECO:0000313" key="3">
    <source>
        <dbReference type="Proteomes" id="UP000004621"/>
    </source>
</evidence>
<proteinExistence type="predicted"/>
<reference evidence="2 3" key="1">
    <citation type="submission" date="2010-01" db="EMBL/GenBank/DDBJ databases">
        <authorList>
            <person name="Weinstock G."/>
            <person name="Sodergren E."/>
            <person name="Clifton S."/>
            <person name="Fulton L."/>
            <person name="Fulton B."/>
            <person name="Courtney L."/>
            <person name="Fronick C."/>
            <person name="Harrison M."/>
            <person name="Strong C."/>
            <person name="Farmer C."/>
            <person name="Delahaunty K."/>
            <person name="Markovic C."/>
            <person name="Hall O."/>
            <person name="Minx P."/>
            <person name="Tomlinson C."/>
            <person name="Mitreva M."/>
            <person name="Nelson J."/>
            <person name="Hou S."/>
            <person name="Wollam A."/>
            <person name="Pepin K.H."/>
            <person name="Johnson M."/>
            <person name="Bhonagiri V."/>
            <person name="Nash W.E."/>
            <person name="Warren W."/>
            <person name="Chinwalla A."/>
            <person name="Mardis E.R."/>
            <person name="Wilson R.K."/>
        </authorList>
    </citation>
    <scope>NUCLEOTIDE SEQUENCE [LARGE SCALE GENOMIC DNA]</scope>
    <source>
        <strain evidence="2 3">NJ9703</strain>
    </source>
</reference>
<keyword evidence="1" id="KW-1133">Transmembrane helix</keyword>
<organism evidence="2 3">
    <name type="scientific">Neisseria subflava NJ9703</name>
    <dbReference type="NCBI Taxonomy" id="546268"/>
    <lineage>
        <taxon>Bacteria</taxon>
        <taxon>Pseudomonadati</taxon>
        <taxon>Pseudomonadota</taxon>
        <taxon>Betaproteobacteria</taxon>
        <taxon>Neisseriales</taxon>
        <taxon>Neisseriaceae</taxon>
        <taxon>Neisseria</taxon>
    </lineage>
</organism>
<evidence type="ECO:0000313" key="2">
    <source>
        <dbReference type="EMBL" id="EFC52625.1"/>
    </source>
</evidence>